<dbReference type="InterPro" id="IPR004265">
    <property type="entry name" value="Dirigent"/>
</dbReference>
<dbReference type="Gene3D" id="2.40.480.10">
    <property type="entry name" value="Allene oxide cyclase-like"/>
    <property type="match status" value="1"/>
</dbReference>
<comment type="function">
    <text evidence="4">Dirigent proteins impart stereoselectivity on the phenoxy radical-coupling reaction, yielding optically active lignans from two molecules of coniferyl alcohol in the biosynthesis of lignans, flavonolignans, and alkaloids and thus plays a central role in plant secondary metabolism.</text>
</comment>
<gene>
    <name evidence="5" type="ORF">FSB_LOCUS4333</name>
</gene>
<dbReference type="InterPro" id="IPR044859">
    <property type="entry name" value="Allene_oxi_cyc_Dirigent"/>
</dbReference>
<comment type="similarity">
    <text evidence="1 4">Belongs to the plant dirigent protein family.</text>
</comment>
<evidence type="ECO:0000256" key="2">
    <source>
        <dbReference type="ARBA" id="ARBA00011738"/>
    </source>
</evidence>
<dbReference type="PANTHER" id="PTHR21495">
    <property type="entry name" value="NUCLEOPORIN-RELATED"/>
    <property type="match status" value="1"/>
</dbReference>
<dbReference type="Pfam" id="PF03018">
    <property type="entry name" value="Dirigent"/>
    <property type="match status" value="1"/>
</dbReference>
<comment type="subcellular location">
    <subcellularLocation>
        <location evidence="4">Secreted</location>
        <location evidence="4">Extracellular space</location>
        <location evidence="4">Apoplast</location>
    </subcellularLocation>
</comment>
<evidence type="ECO:0000256" key="4">
    <source>
        <dbReference type="RuleBase" id="RU363099"/>
    </source>
</evidence>
<sequence length="189" mass="20865">MSSFVTCHALSILFFIVFSTLFSTNYGVFIKEFPEANVRKPVEKRSHLQFYLHDTLDGKSPSAVRIAGLPNSTFMNFTNTMIADDPLTGGPKPTSKLVGRAQGVYAMAAKNDVALLTVLNFAFLEGKHNGSSISIVGRNHVFDAVREMPIIGGSGLFRFARGYALANTFWVDSKTGDAIVEYNLFVWHF</sequence>
<evidence type="ECO:0000256" key="3">
    <source>
        <dbReference type="ARBA" id="ARBA00022525"/>
    </source>
</evidence>
<organism evidence="5">
    <name type="scientific">Fagus sylvatica</name>
    <name type="common">Beechnut</name>
    <dbReference type="NCBI Taxonomy" id="28930"/>
    <lineage>
        <taxon>Eukaryota</taxon>
        <taxon>Viridiplantae</taxon>
        <taxon>Streptophyta</taxon>
        <taxon>Embryophyta</taxon>
        <taxon>Tracheophyta</taxon>
        <taxon>Spermatophyta</taxon>
        <taxon>Magnoliopsida</taxon>
        <taxon>eudicotyledons</taxon>
        <taxon>Gunneridae</taxon>
        <taxon>Pentapetalae</taxon>
        <taxon>rosids</taxon>
        <taxon>fabids</taxon>
        <taxon>Fagales</taxon>
        <taxon>Fagaceae</taxon>
        <taxon>Fagus</taxon>
    </lineage>
</organism>
<keyword evidence="3 4" id="KW-0964">Secreted</keyword>
<reference evidence="5" key="1">
    <citation type="submission" date="2018-02" db="EMBL/GenBank/DDBJ databases">
        <authorList>
            <person name="Cohen D.B."/>
            <person name="Kent A.D."/>
        </authorList>
    </citation>
    <scope>NUCLEOTIDE SEQUENCE</scope>
</reference>
<accession>A0A2N9EP33</accession>
<dbReference type="AlphaFoldDB" id="A0A2N9EP33"/>
<keyword evidence="4" id="KW-0052">Apoplast</keyword>
<protein>
    <recommendedName>
        <fullName evidence="4">Dirigent protein</fullName>
    </recommendedName>
</protein>
<proteinExistence type="inferred from homology"/>
<comment type="subunit">
    <text evidence="2 4">Homodimer.</text>
</comment>
<evidence type="ECO:0000313" key="5">
    <source>
        <dbReference type="EMBL" id="SPC76451.1"/>
    </source>
</evidence>
<evidence type="ECO:0000256" key="1">
    <source>
        <dbReference type="ARBA" id="ARBA00010746"/>
    </source>
</evidence>
<dbReference type="GO" id="GO:0048046">
    <property type="term" value="C:apoplast"/>
    <property type="evidence" value="ECO:0007669"/>
    <property type="project" value="UniProtKB-SubCell"/>
</dbReference>
<name>A0A2N9EP33_FAGSY</name>
<dbReference type="GO" id="GO:0009699">
    <property type="term" value="P:phenylpropanoid biosynthetic process"/>
    <property type="evidence" value="ECO:0007669"/>
    <property type="project" value="UniProtKB-ARBA"/>
</dbReference>
<dbReference type="EMBL" id="OIVN01000221">
    <property type="protein sequence ID" value="SPC76451.1"/>
    <property type="molecule type" value="Genomic_DNA"/>
</dbReference>